<evidence type="ECO:0000256" key="3">
    <source>
        <dbReference type="SAM" id="Phobius"/>
    </source>
</evidence>
<proteinExistence type="inferred from homology"/>
<comment type="caution">
    <text evidence="4">The sequence shown here is derived from an EMBL/GenBank/DDBJ whole genome shotgun (WGS) entry which is preliminary data.</text>
</comment>
<evidence type="ECO:0000313" key="4">
    <source>
        <dbReference type="EMBL" id="ROT69460.1"/>
    </source>
</evidence>
<dbReference type="InterPro" id="IPR012132">
    <property type="entry name" value="GMC_OxRdtase"/>
</dbReference>
<feature type="region of interest" description="Disordered" evidence="2">
    <location>
        <begin position="78"/>
        <end position="116"/>
    </location>
</feature>
<dbReference type="Proteomes" id="UP000283509">
    <property type="component" value="Unassembled WGS sequence"/>
</dbReference>
<sequence length="116" mass="12827">MTTLTFSRIIAFIPFTMMRLLVLTTLKEVGRHDYDASNVLMQHYDFVIVGAGSAGGVMAARLSEVAGWRVLLLEAGGRRRRRATSRPSTAPCTEERPTGTSSRRRSDTPRAVLSIM</sequence>
<keyword evidence="3" id="KW-1133">Transmembrane helix</keyword>
<keyword evidence="3" id="KW-0472">Membrane</keyword>
<gene>
    <name evidence="4" type="ORF">C7M84_012353</name>
</gene>
<dbReference type="STRING" id="6689.A0A423SYV6"/>
<keyword evidence="3" id="KW-0812">Transmembrane</keyword>
<dbReference type="GO" id="GO:0050660">
    <property type="term" value="F:flavin adenine dinucleotide binding"/>
    <property type="evidence" value="ECO:0007669"/>
    <property type="project" value="InterPro"/>
</dbReference>
<reference evidence="4 5" key="1">
    <citation type="submission" date="2018-04" db="EMBL/GenBank/DDBJ databases">
        <authorList>
            <person name="Zhang X."/>
            <person name="Yuan J."/>
            <person name="Li F."/>
            <person name="Xiang J."/>
        </authorList>
    </citation>
    <scope>NUCLEOTIDE SEQUENCE [LARGE SCALE GENOMIC DNA]</scope>
    <source>
        <tissue evidence="4">Muscle</tissue>
    </source>
</reference>
<comment type="similarity">
    <text evidence="1">Belongs to the GMC oxidoreductase family.</text>
</comment>
<dbReference type="PANTHER" id="PTHR11552">
    <property type="entry name" value="GLUCOSE-METHANOL-CHOLINE GMC OXIDOREDUCTASE"/>
    <property type="match status" value="1"/>
</dbReference>
<dbReference type="InterPro" id="IPR036188">
    <property type="entry name" value="FAD/NAD-bd_sf"/>
</dbReference>
<evidence type="ECO:0000313" key="5">
    <source>
        <dbReference type="Proteomes" id="UP000283509"/>
    </source>
</evidence>
<dbReference type="OrthoDB" id="269227at2759"/>
<dbReference type="GO" id="GO:0016491">
    <property type="term" value="F:oxidoreductase activity"/>
    <property type="evidence" value="ECO:0007669"/>
    <property type="project" value="TreeGrafter"/>
</dbReference>
<name>A0A423SYV6_PENVA</name>
<evidence type="ECO:0000256" key="2">
    <source>
        <dbReference type="SAM" id="MobiDB-lite"/>
    </source>
</evidence>
<dbReference type="Gene3D" id="3.50.50.60">
    <property type="entry name" value="FAD/NAD(P)-binding domain"/>
    <property type="match status" value="1"/>
</dbReference>
<dbReference type="PANTHER" id="PTHR11552:SF147">
    <property type="entry name" value="CHOLINE DEHYDROGENASE, MITOCHONDRIAL"/>
    <property type="match status" value="1"/>
</dbReference>
<feature type="transmembrane region" description="Helical" evidence="3">
    <location>
        <begin position="9"/>
        <end position="26"/>
    </location>
</feature>
<dbReference type="SUPFAM" id="SSF51905">
    <property type="entry name" value="FAD/NAD(P)-binding domain"/>
    <property type="match status" value="1"/>
</dbReference>
<accession>A0A423SYV6</accession>
<organism evidence="4 5">
    <name type="scientific">Penaeus vannamei</name>
    <name type="common">Whiteleg shrimp</name>
    <name type="synonym">Litopenaeus vannamei</name>
    <dbReference type="NCBI Taxonomy" id="6689"/>
    <lineage>
        <taxon>Eukaryota</taxon>
        <taxon>Metazoa</taxon>
        <taxon>Ecdysozoa</taxon>
        <taxon>Arthropoda</taxon>
        <taxon>Crustacea</taxon>
        <taxon>Multicrustacea</taxon>
        <taxon>Malacostraca</taxon>
        <taxon>Eumalacostraca</taxon>
        <taxon>Eucarida</taxon>
        <taxon>Decapoda</taxon>
        <taxon>Dendrobranchiata</taxon>
        <taxon>Penaeoidea</taxon>
        <taxon>Penaeidae</taxon>
        <taxon>Penaeus</taxon>
    </lineage>
</organism>
<protein>
    <submittedName>
        <fullName evidence="4">Glucose dehydrogenase</fullName>
    </submittedName>
</protein>
<dbReference type="EMBL" id="QCYY01002563">
    <property type="protein sequence ID" value="ROT69460.1"/>
    <property type="molecule type" value="Genomic_DNA"/>
</dbReference>
<evidence type="ECO:0000256" key="1">
    <source>
        <dbReference type="ARBA" id="ARBA00010790"/>
    </source>
</evidence>
<keyword evidence="5" id="KW-1185">Reference proteome</keyword>
<reference evidence="4 5" key="2">
    <citation type="submission" date="2019-01" db="EMBL/GenBank/DDBJ databases">
        <title>The decoding of complex shrimp genome reveals the adaptation for benthos swimmer, frequently molting mechanism and breeding impact on genome.</title>
        <authorList>
            <person name="Sun Y."/>
            <person name="Gao Y."/>
            <person name="Yu Y."/>
        </authorList>
    </citation>
    <scope>NUCLEOTIDE SEQUENCE [LARGE SCALE GENOMIC DNA]</scope>
    <source>
        <tissue evidence="4">Muscle</tissue>
    </source>
</reference>
<dbReference type="AlphaFoldDB" id="A0A423SYV6"/>